<keyword evidence="3" id="KW-1185">Reference proteome</keyword>
<dbReference type="EMBL" id="JAJIAO010000004">
    <property type="protein sequence ID" value="MCK8624885.1"/>
    <property type="molecule type" value="Genomic_DNA"/>
</dbReference>
<evidence type="ECO:0000313" key="3">
    <source>
        <dbReference type="Proteomes" id="UP001522905"/>
    </source>
</evidence>
<sequence length="64" mass="7073">MKLDKKKRTTLVKVIIAMSSVGIVQLFLAIIVGTYVDDKLSATALSILIAVIALPFYRHGWNLN</sequence>
<keyword evidence="1" id="KW-1133">Transmembrane helix</keyword>
<keyword evidence="1" id="KW-0472">Membrane</keyword>
<feature type="transmembrane region" description="Helical" evidence="1">
    <location>
        <begin position="12"/>
        <end position="34"/>
    </location>
</feature>
<organism evidence="2 3">
    <name type="scientific">Apilactobacillus xinyiensis</name>
    <dbReference type="NCBI Taxonomy" id="2841032"/>
    <lineage>
        <taxon>Bacteria</taxon>
        <taxon>Bacillati</taxon>
        <taxon>Bacillota</taxon>
        <taxon>Bacilli</taxon>
        <taxon>Lactobacillales</taxon>
        <taxon>Lactobacillaceae</taxon>
        <taxon>Apilactobacillus</taxon>
    </lineage>
</organism>
<gene>
    <name evidence="2" type="ORF">LNP07_05070</name>
</gene>
<evidence type="ECO:0000313" key="2">
    <source>
        <dbReference type="EMBL" id="MCK8624885.1"/>
    </source>
</evidence>
<proteinExistence type="predicted"/>
<evidence type="ECO:0000256" key="1">
    <source>
        <dbReference type="SAM" id="Phobius"/>
    </source>
</evidence>
<accession>A0ABT0I2C6</accession>
<reference evidence="2 3" key="1">
    <citation type="submission" date="2021-11" db="EMBL/GenBank/DDBJ databases">
        <title>Comparative genomics of bee honey and flower isolates.</title>
        <authorList>
            <person name="Bechtner J.D."/>
            <person name="Gallus M.K."/>
            <person name="Ehrmann M."/>
        </authorList>
    </citation>
    <scope>NUCLEOTIDE SEQUENCE [LARGE SCALE GENOMIC DNA]</scope>
    <source>
        <strain evidence="2 3">M161</strain>
    </source>
</reference>
<keyword evidence="1" id="KW-0812">Transmembrane</keyword>
<dbReference type="RefSeq" id="WP_220728709.1">
    <property type="nucleotide sequence ID" value="NZ_BPLM01000021.1"/>
</dbReference>
<name>A0ABT0I2C6_9LACO</name>
<protein>
    <submittedName>
        <fullName evidence="2">Uncharacterized protein</fullName>
    </submittedName>
</protein>
<comment type="caution">
    <text evidence="2">The sequence shown here is derived from an EMBL/GenBank/DDBJ whole genome shotgun (WGS) entry which is preliminary data.</text>
</comment>
<dbReference type="Proteomes" id="UP001522905">
    <property type="component" value="Unassembled WGS sequence"/>
</dbReference>
<feature type="transmembrane region" description="Helical" evidence="1">
    <location>
        <begin position="40"/>
        <end position="57"/>
    </location>
</feature>